<comment type="subcellular location">
    <subcellularLocation>
        <location evidence="1">Cytoplasm</location>
    </subcellularLocation>
</comment>
<protein>
    <recommendedName>
        <fullName evidence="2">Stage 0 sporulation protein A homolog</fullName>
    </recommendedName>
</protein>
<evidence type="ECO:0000259" key="12">
    <source>
        <dbReference type="PROSITE" id="PS50110"/>
    </source>
</evidence>
<evidence type="ECO:0000256" key="6">
    <source>
        <dbReference type="ARBA" id="ARBA00023015"/>
    </source>
</evidence>
<dbReference type="Gene3D" id="3.40.50.2300">
    <property type="match status" value="1"/>
</dbReference>
<keyword evidence="5" id="KW-0902">Two-component regulatory system</keyword>
<evidence type="ECO:0000256" key="3">
    <source>
        <dbReference type="ARBA" id="ARBA00022490"/>
    </source>
</evidence>
<keyword evidence="7" id="KW-0238">DNA-binding</keyword>
<dbReference type="SUPFAM" id="SSF52172">
    <property type="entry name" value="CheY-like"/>
    <property type="match status" value="1"/>
</dbReference>
<sequence>MNNRIKIIIIDDEYLIRELIKNCVSWDEIDVDIVGEASNAAEGLNLISKNKPDIILTDICMPGPDGLDMSKSILEKYPDIKVIIITGYDEFEYAKRSIKLGVSDFILKPINDEELKSSVLKLKEEILEERLKEKHYENIKQKFGVLKEIIDLDEENKKDTKSLNIEEVKEFILKNISNRNLSLKLAAEHFYVNSSYLSRVFKSKTGKSFSEYVINIKMKLAMEMLKDSSMKSCDIAKKIGIDDPNYFSACFKKHTGFSIKDFRRINL</sequence>
<evidence type="ECO:0000313" key="14">
    <source>
        <dbReference type="Proteomes" id="UP000075374"/>
    </source>
</evidence>
<dbReference type="SMART" id="SM00342">
    <property type="entry name" value="HTH_ARAC"/>
    <property type="match status" value="1"/>
</dbReference>
<dbReference type="GO" id="GO:0005737">
    <property type="term" value="C:cytoplasm"/>
    <property type="evidence" value="ECO:0007669"/>
    <property type="project" value="UniProtKB-SubCell"/>
</dbReference>
<dbReference type="Proteomes" id="UP000075374">
    <property type="component" value="Unassembled WGS sequence"/>
</dbReference>
<dbReference type="SUPFAM" id="SSF46689">
    <property type="entry name" value="Homeodomain-like"/>
    <property type="match status" value="2"/>
</dbReference>
<dbReference type="PANTHER" id="PTHR42713:SF3">
    <property type="entry name" value="TRANSCRIPTIONAL REGULATORY PROTEIN HPTR"/>
    <property type="match status" value="1"/>
</dbReference>
<keyword evidence="4 10" id="KW-0597">Phosphoprotein</keyword>
<evidence type="ECO:0000256" key="7">
    <source>
        <dbReference type="ARBA" id="ARBA00023125"/>
    </source>
</evidence>
<evidence type="ECO:0000256" key="10">
    <source>
        <dbReference type="PROSITE-ProRule" id="PRU00169"/>
    </source>
</evidence>
<dbReference type="InterPro" id="IPR018060">
    <property type="entry name" value="HTH_AraC"/>
</dbReference>
<dbReference type="PATRIC" id="fig|1121305.3.peg.2132"/>
<dbReference type="GO" id="GO:0003700">
    <property type="term" value="F:DNA-binding transcription factor activity"/>
    <property type="evidence" value="ECO:0007669"/>
    <property type="project" value="InterPro"/>
</dbReference>
<dbReference type="InterPro" id="IPR001789">
    <property type="entry name" value="Sig_transdc_resp-reg_receiver"/>
</dbReference>
<evidence type="ECO:0000256" key="4">
    <source>
        <dbReference type="ARBA" id="ARBA00022553"/>
    </source>
</evidence>
<accession>A0A151AKM9</accession>
<evidence type="ECO:0000259" key="11">
    <source>
        <dbReference type="PROSITE" id="PS01124"/>
    </source>
</evidence>
<feature type="domain" description="Response regulatory" evidence="12">
    <location>
        <begin position="6"/>
        <end position="123"/>
    </location>
</feature>
<gene>
    <name evidence="13" type="ORF">CLCOL_21310</name>
</gene>
<dbReference type="RefSeq" id="WP_061858937.1">
    <property type="nucleotide sequence ID" value="NZ_LTBB01000012.1"/>
</dbReference>
<comment type="function">
    <text evidence="9">May play the central regulatory role in sporulation. It may be an element of the effector pathway responsible for the activation of sporulation genes in response to nutritional stress. Spo0A may act in concert with spo0H (a sigma factor) to control the expression of some genes that are critical to the sporulation process.</text>
</comment>
<dbReference type="PROSITE" id="PS50110">
    <property type="entry name" value="RESPONSE_REGULATORY"/>
    <property type="match status" value="1"/>
</dbReference>
<dbReference type="EMBL" id="LTBB01000012">
    <property type="protein sequence ID" value="KYH28178.1"/>
    <property type="molecule type" value="Genomic_DNA"/>
</dbReference>
<dbReference type="InterPro" id="IPR011006">
    <property type="entry name" value="CheY-like_superfamily"/>
</dbReference>
<dbReference type="PROSITE" id="PS01124">
    <property type="entry name" value="HTH_ARAC_FAMILY_2"/>
    <property type="match status" value="1"/>
</dbReference>
<name>A0A151AKM9_9CLOT</name>
<dbReference type="Pfam" id="PF00072">
    <property type="entry name" value="Response_reg"/>
    <property type="match status" value="1"/>
</dbReference>
<evidence type="ECO:0000256" key="9">
    <source>
        <dbReference type="ARBA" id="ARBA00024867"/>
    </source>
</evidence>
<keyword evidence="3" id="KW-0963">Cytoplasm</keyword>
<feature type="domain" description="HTH araC/xylS-type" evidence="11">
    <location>
        <begin position="166"/>
        <end position="265"/>
    </location>
</feature>
<dbReference type="GO" id="GO:0000160">
    <property type="term" value="P:phosphorelay signal transduction system"/>
    <property type="evidence" value="ECO:0007669"/>
    <property type="project" value="UniProtKB-KW"/>
</dbReference>
<feature type="modified residue" description="4-aspartylphosphate" evidence="10">
    <location>
        <position position="58"/>
    </location>
</feature>
<dbReference type="AlphaFoldDB" id="A0A151AKM9"/>
<evidence type="ECO:0000313" key="13">
    <source>
        <dbReference type="EMBL" id="KYH28178.1"/>
    </source>
</evidence>
<dbReference type="InterPro" id="IPR051552">
    <property type="entry name" value="HptR"/>
</dbReference>
<dbReference type="Pfam" id="PF12833">
    <property type="entry name" value="HTH_18"/>
    <property type="match status" value="1"/>
</dbReference>
<evidence type="ECO:0000256" key="1">
    <source>
        <dbReference type="ARBA" id="ARBA00004496"/>
    </source>
</evidence>
<comment type="caution">
    <text evidence="13">The sequence shown here is derived from an EMBL/GenBank/DDBJ whole genome shotgun (WGS) entry which is preliminary data.</text>
</comment>
<reference evidence="13 14" key="1">
    <citation type="submission" date="2016-02" db="EMBL/GenBank/DDBJ databases">
        <title>Genome sequence of Clostridium colicanis DSM 13634.</title>
        <authorList>
            <person name="Poehlein A."/>
            <person name="Daniel R."/>
        </authorList>
    </citation>
    <scope>NUCLEOTIDE SEQUENCE [LARGE SCALE GENOMIC DNA]</scope>
    <source>
        <strain evidence="13 14">DSM 13634</strain>
    </source>
</reference>
<dbReference type="SMART" id="SM00448">
    <property type="entry name" value="REC"/>
    <property type="match status" value="1"/>
</dbReference>
<evidence type="ECO:0000256" key="5">
    <source>
        <dbReference type="ARBA" id="ARBA00023012"/>
    </source>
</evidence>
<organism evidence="13 14">
    <name type="scientific">Clostridium colicanis DSM 13634</name>
    <dbReference type="NCBI Taxonomy" id="1121305"/>
    <lineage>
        <taxon>Bacteria</taxon>
        <taxon>Bacillati</taxon>
        <taxon>Bacillota</taxon>
        <taxon>Clostridia</taxon>
        <taxon>Eubacteriales</taxon>
        <taxon>Clostridiaceae</taxon>
        <taxon>Clostridium</taxon>
    </lineage>
</organism>
<evidence type="ECO:0000256" key="2">
    <source>
        <dbReference type="ARBA" id="ARBA00018672"/>
    </source>
</evidence>
<dbReference type="STRING" id="1121305.CLCOL_21310"/>
<keyword evidence="6" id="KW-0805">Transcription regulation</keyword>
<dbReference type="PANTHER" id="PTHR42713">
    <property type="entry name" value="HISTIDINE KINASE-RELATED"/>
    <property type="match status" value="1"/>
</dbReference>
<dbReference type="CDD" id="cd17536">
    <property type="entry name" value="REC_YesN-like"/>
    <property type="match status" value="1"/>
</dbReference>
<dbReference type="Gene3D" id="1.10.10.60">
    <property type="entry name" value="Homeodomain-like"/>
    <property type="match status" value="2"/>
</dbReference>
<dbReference type="GO" id="GO:0043565">
    <property type="term" value="F:sequence-specific DNA binding"/>
    <property type="evidence" value="ECO:0007669"/>
    <property type="project" value="InterPro"/>
</dbReference>
<keyword evidence="8" id="KW-0804">Transcription</keyword>
<evidence type="ECO:0000256" key="8">
    <source>
        <dbReference type="ARBA" id="ARBA00023163"/>
    </source>
</evidence>
<keyword evidence="14" id="KW-1185">Reference proteome</keyword>
<proteinExistence type="predicted"/>
<dbReference type="InterPro" id="IPR009057">
    <property type="entry name" value="Homeodomain-like_sf"/>
</dbReference>